<dbReference type="EMBL" id="AZCN01000077">
    <property type="protein sequence ID" value="KRK14547.1"/>
    <property type="molecule type" value="Genomic_DNA"/>
</dbReference>
<evidence type="ECO:0000256" key="9">
    <source>
        <dbReference type="ARBA" id="ARBA00023136"/>
    </source>
</evidence>
<dbReference type="GO" id="GO:0004713">
    <property type="term" value="F:protein tyrosine kinase activity"/>
    <property type="evidence" value="ECO:0007669"/>
    <property type="project" value="TreeGrafter"/>
</dbReference>
<evidence type="ECO:0000259" key="13">
    <source>
        <dbReference type="Pfam" id="PF02706"/>
    </source>
</evidence>
<evidence type="ECO:0000256" key="10">
    <source>
        <dbReference type="ARBA" id="ARBA00023169"/>
    </source>
</evidence>
<dbReference type="InterPro" id="IPR003856">
    <property type="entry name" value="LPS_length_determ_N"/>
</dbReference>
<evidence type="ECO:0000256" key="3">
    <source>
        <dbReference type="ARBA" id="ARBA00006683"/>
    </source>
</evidence>
<gene>
    <name evidence="14" type="ORF">FD22_GL002303</name>
</gene>
<accession>A0A0R1F2T8</accession>
<evidence type="ECO:0000256" key="2">
    <source>
        <dbReference type="ARBA" id="ARBA00005132"/>
    </source>
</evidence>
<keyword evidence="6 12" id="KW-0812">Transmembrane</keyword>
<evidence type="ECO:0000256" key="8">
    <source>
        <dbReference type="ARBA" id="ARBA00022989"/>
    </source>
</evidence>
<comment type="pathway">
    <text evidence="2">Capsule biogenesis; capsule polysaccharide biosynthesis.</text>
</comment>
<feature type="domain" description="Polysaccharide chain length determinant N-terminal" evidence="13">
    <location>
        <begin position="5"/>
        <end position="93"/>
    </location>
</feature>
<evidence type="ECO:0000256" key="4">
    <source>
        <dbReference type="ARBA" id="ARBA00020739"/>
    </source>
</evidence>
<evidence type="ECO:0000256" key="6">
    <source>
        <dbReference type="ARBA" id="ARBA00022692"/>
    </source>
</evidence>
<dbReference type="GO" id="GO:0005886">
    <property type="term" value="C:plasma membrane"/>
    <property type="evidence" value="ECO:0007669"/>
    <property type="project" value="UniProtKB-SubCell"/>
</dbReference>
<dbReference type="GO" id="GO:0000271">
    <property type="term" value="P:polysaccharide biosynthetic process"/>
    <property type="evidence" value="ECO:0007669"/>
    <property type="project" value="UniProtKB-KW"/>
</dbReference>
<evidence type="ECO:0000256" key="11">
    <source>
        <dbReference type="ARBA" id="ARBA00045736"/>
    </source>
</evidence>
<feature type="transmembrane region" description="Helical" evidence="12">
    <location>
        <begin position="13"/>
        <end position="31"/>
    </location>
</feature>
<dbReference type="Pfam" id="PF02706">
    <property type="entry name" value="Wzz"/>
    <property type="match status" value="1"/>
</dbReference>
<evidence type="ECO:0000256" key="5">
    <source>
        <dbReference type="ARBA" id="ARBA00022475"/>
    </source>
</evidence>
<reference evidence="14 15" key="1">
    <citation type="journal article" date="2015" name="Genome Announc.">
        <title>Expanding the biotechnology potential of lactobacilli through comparative genomics of 213 strains and associated genera.</title>
        <authorList>
            <person name="Sun Z."/>
            <person name="Harris H.M."/>
            <person name="McCann A."/>
            <person name="Guo C."/>
            <person name="Argimon S."/>
            <person name="Zhang W."/>
            <person name="Yang X."/>
            <person name="Jeffery I.B."/>
            <person name="Cooney J.C."/>
            <person name="Kagawa T.F."/>
            <person name="Liu W."/>
            <person name="Song Y."/>
            <person name="Salvetti E."/>
            <person name="Wrobel A."/>
            <person name="Rasinkangas P."/>
            <person name="Parkhill J."/>
            <person name="Rea M.C."/>
            <person name="O'Sullivan O."/>
            <person name="Ritari J."/>
            <person name="Douillard F.P."/>
            <person name="Paul Ross R."/>
            <person name="Yang R."/>
            <person name="Briner A.E."/>
            <person name="Felis G.E."/>
            <person name="de Vos W.M."/>
            <person name="Barrangou R."/>
            <person name="Klaenhammer T.R."/>
            <person name="Caufield P.W."/>
            <person name="Cui Y."/>
            <person name="Zhang H."/>
            <person name="O'Toole P.W."/>
        </authorList>
    </citation>
    <scope>NUCLEOTIDE SEQUENCE [LARGE SCALE GENOMIC DNA]</scope>
    <source>
        <strain evidence="14 15">DSM 20001</strain>
    </source>
</reference>
<dbReference type="PANTHER" id="PTHR32309">
    <property type="entry name" value="TYROSINE-PROTEIN KINASE"/>
    <property type="match status" value="1"/>
</dbReference>
<dbReference type="GeneID" id="65916713"/>
<proteinExistence type="inferred from homology"/>
<dbReference type="PANTHER" id="PTHR32309:SF13">
    <property type="entry name" value="FERRIC ENTEROBACTIN TRANSPORT PROTEIN FEPE"/>
    <property type="match status" value="1"/>
</dbReference>
<dbReference type="InterPro" id="IPR050445">
    <property type="entry name" value="Bact_polysacc_biosynth/exp"/>
</dbReference>
<evidence type="ECO:0000313" key="14">
    <source>
        <dbReference type="EMBL" id="KRK14547.1"/>
    </source>
</evidence>
<keyword evidence="7" id="KW-0972">Capsule biogenesis/degradation</keyword>
<dbReference type="PATRIC" id="fig|913848.6.peg.2350"/>
<name>A0A0R1F2T8_9LACO</name>
<feature type="transmembrane region" description="Helical" evidence="12">
    <location>
        <begin position="179"/>
        <end position="201"/>
    </location>
</feature>
<protein>
    <recommendedName>
        <fullName evidence="4">Capsular polysaccharide biosynthesis protein CpsC</fullName>
    </recommendedName>
</protein>
<evidence type="ECO:0000313" key="15">
    <source>
        <dbReference type="Proteomes" id="UP000051181"/>
    </source>
</evidence>
<evidence type="ECO:0000256" key="1">
    <source>
        <dbReference type="ARBA" id="ARBA00004651"/>
    </source>
</evidence>
<comment type="subcellular location">
    <subcellularLocation>
        <location evidence="1">Cell membrane</location>
        <topology evidence="1">Multi-pass membrane protein</topology>
    </subcellularLocation>
</comment>
<evidence type="ECO:0000256" key="7">
    <source>
        <dbReference type="ARBA" id="ARBA00022903"/>
    </source>
</evidence>
<keyword evidence="8 12" id="KW-1133">Transmembrane helix</keyword>
<comment type="caution">
    <text evidence="14">The sequence shown here is derived from an EMBL/GenBank/DDBJ whole genome shotgun (WGS) entry which is preliminary data.</text>
</comment>
<keyword evidence="10" id="KW-0270">Exopolysaccharide synthesis</keyword>
<sequence>MEKRLTLGDLLKIILRFWYIPLVLLIIGGFLSRTYAQKKYEPIYTAKSTVIVKQKHASSNHLEQQISGELQLMPTYQDFISSDKVMEKVHKQLKKSTSRSESVTELQKKVAVITKTNSLILNIQSSDRSKSSAIKQANIVAQVFKKQIHTISSTSQVRVISKAKSKSVTTSGFSGKNPLLYGAIVGAVLGIFIEFIIGVLINRKD</sequence>
<organism evidence="14 15">
    <name type="scientific">Loigolactobacillus coryniformis subsp. coryniformis KCTC 3167 = DSM 20001</name>
    <dbReference type="NCBI Taxonomy" id="913848"/>
    <lineage>
        <taxon>Bacteria</taxon>
        <taxon>Bacillati</taxon>
        <taxon>Bacillota</taxon>
        <taxon>Bacilli</taxon>
        <taxon>Lactobacillales</taxon>
        <taxon>Lactobacillaceae</taxon>
        <taxon>Loigolactobacillus</taxon>
    </lineage>
</organism>
<dbReference type="Proteomes" id="UP000051181">
    <property type="component" value="Unassembled WGS sequence"/>
</dbReference>
<dbReference type="RefSeq" id="WP_010009527.1">
    <property type="nucleotide sequence ID" value="NZ_AZCN01000077.1"/>
</dbReference>
<evidence type="ECO:0000256" key="12">
    <source>
        <dbReference type="SAM" id="Phobius"/>
    </source>
</evidence>
<keyword evidence="5" id="KW-1003">Cell membrane</keyword>
<dbReference type="AlphaFoldDB" id="A0A0R1F2T8"/>
<comment type="similarity">
    <text evidence="3">Belongs to the CpsC/CapA family.</text>
</comment>
<keyword evidence="9 12" id="KW-0472">Membrane</keyword>
<comment type="function">
    <text evidence="11">Required for CpsD phosphorylation. Involved in the regulation of capsular polysaccharide biosynthesis. May be part of a complex that directs the coordinated polymerization and export to the cell surface of the capsular polysaccharide.</text>
</comment>